<sequence length="169" mass="18521">MDAMERIDNAVRDDIARIEAAGYPTAVIRNRDDVDSAYIDWWTDPRSDLFAELTDGIREGHIKMSDASWHRELDEVIAHQNALVDQTLEVLRKTGNVDDLCQLIDDTAEIDSADSPMTGAGSFLRTIAELAMERIQQMESARPAGTGTSAEQNDLFGSDYSSQGGAGNA</sequence>
<keyword evidence="3" id="KW-1185">Reference proteome</keyword>
<reference evidence="3" key="1">
    <citation type="submission" date="2011-06" db="EMBL/GenBank/DDBJ databases">
        <authorList>
            <consortium name="US DOE Joint Genome Institute (JGI-PGF)"/>
            <person name="Lucas S."/>
            <person name="Han J."/>
            <person name="Lapidus A."/>
            <person name="Cheng J.-F."/>
            <person name="Goodwin L."/>
            <person name="Pitluck S."/>
            <person name="Peters L."/>
            <person name="Land M.L."/>
            <person name="Hauser L."/>
            <person name="Vogl K."/>
            <person name="Liu Z."/>
            <person name="Overmann J."/>
            <person name="Frigaard N.-U."/>
            <person name="Bryant D.A."/>
            <person name="Woyke T.J."/>
        </authorList>
    </citation>
    <scope>NUCLEOTIDE SEQUENCE [LARGE SCALE GENOMIC DNA]</scope>
    <source>
        <strain evidence="3">970</strain>
    </source>
</reference>
<gene>
    <name evidence="2" type="ORF">Thi970DRAFT_00943</name>
</gene>
<dbReference type="EMBL" id="JH603168">
    <property type="protein sequence ID" value="EIC23286.1"/>
    <property type="molecule type" value="Genomic_DNA"/>
</dbReference>
<dbReference type="STRING" id="631362.Thi970DRAFT_00943"/>
<dbReference type="Proteomes" id="UP000002964">
    <property type="component" value="Unassembled WGS sequence"/>
</dbReference>
<evidence type="ECO:0000313" key="3">
    <source>
        <dbReference type="Proteomes" id="UP000002964"/>
    </source>
</evidence>
<organism evidence="2 3">
    <name type="scientific">Thiorhodovibrio frisius</name>
    <dbReference type="NCBI Taxonomy" id="631362"/>
    <lineage>
        <taxon>Bacteria</taxon>
        <taxon>Pseudomonadati</taxon>
        <taxon>Pseudomonadota</taxon>
        <taxon>Gammaproteobacteria</taxon>
        <taxon>Chromatiales</taxon>
        <taxon>Chromatiaceae</taxon>
        <taxon>Thiorhodovibrio</taxon>
    </lineage>
</organism>
<dbReference type="AlphaFoldDB" id="H8YXW0"/>
<feature type="region of interest" description="Disordered" evidence="1">
    <location>
        <begin position="138"/>
        <end position="169"/>
    </location>
</feature>
<name>H8YXW0_9GAMM</name>
<dbReference type="RefSeq" id="WP_009147370.1">
    <property type="nucleotide sequence ID" value="NZ_CP121471.1"/>
</dbReference>
<proteinExistence type="predicted"/>
<reference evidence="2 3" key="2">
    <citation type="submission" date="2011-11" db="EMBL/GenBank/DDBJ databases">
        <authorList>
            <consortium name="US DOE Joint Genome Institute"/>
            <person name="Lucas S."/>
            <person name="Han J."/>
            <person name="Lapidus A."/>
            <person name="Cheng J.-F."/>
            <person name="Goodwin L."/>
            <person name="Pitluck S."/>
            <person name="Peters L."/>
            <person name="Ovchinnikova G."/>
            <person name="Zhang X."/>
            <person name="Detter J.C."/>
            <person name="Han C."/>
            <person name="Tapia R."/>
            <person name="Land M."/>
            <person name="Hauser L."/>
            <person name="Kyrpides N."/>
            <person name="Ivanova N."/>
            <person name="Pagani I."/>
            <person name="Vogl K."/>
            <person name="Liu Z."/>
            <person name="Overmann J."/>
            <person name="Frigaard N.-U."/>
            <person name="Bryant D."/>
            <person name="Woyke T."/>
        </authorList>
    </citation>
    <scope>NUCLEOTIDE SEQUENCE [LARGE SCALE GENOMIC DNA]</scope>
    <source>
        <strain evidence="2 3">970</strain>
    </source>
</reference>
<dbReference type="HOGENOM" id="CLU_1577780_0_0_6"/>
<evidence type="ECO:0000256" key="1">
    <source>
        <dbReference type="SAM" id="MobiDB-lite"/>
    </source>
</evidence>
<accession>H8YXW0</accession>
<evidence type="ECO:0000313" key="2">
    <source>
        <dbReference type="EMBL" id="EIC23286.1"/>
    </source>
</evidence>
<protein>
    <submittedName>
        <fullName evidence="2">Uncharacterized protein</fullName>
    </submittedName>
</protein>